<keyword evidence="5 9" id="KW-0479">Metal-binding</keyword>
<dbReference type="SUPFAM" id="SSF48264">
    <property type="entry name" value="Cytochrome P450"/>
    <property type="match status" value="1"/>
</dbReference>
<dbReference type="GO" id="GO:0005506">
    <property type="term" value="F:iron ion binding"/>
    <property type="evidence" value="ECO:0007669"/>
    <property type="project" value="InterPro"/>
</dbReference>
<dbReference type="InterPro" id="IPR036396">
    <property type="entry name" value="Cyt_P450_sf"/>
</dbReference>
<evidence type="ECO:0000256" key="10">
    <source>
        <dbReference type="RuleBase" id="RU000461"/>
    </source>
</evidence>
<keyword evidence="13" id="KW-1185">Reference proteome</keyword>
<dbReference type="Pfam" id="PF00067">
    <property type="entry name" value="p450"/>
    <property type="match status" value="1"/>
</dbReference>
<organism evidence="12 13">
    <name type="scientific">Gymnopus androsaceus JB14</name>
    <dbReference type="NCBI Taxonomy" id="1447944"/>
    <lineage>
        <taxon>Eukaryota</taxon>
        <taxon>Fungi</taxon>
        <taxon>Dikarya</taxon>
        <taxon>Basidiomycota</taxon>
        <taxon>Agaricomycotina</taxon>
        <taxon>Agaricomycetes</taxon>
        <taxon>Agaricomycetidae</taxon>
        <taxon>Agaricales</taxon>
        <taxon>Marasmiineae</taxon>
        <taxon>Omphalotaceae</taxon>
        <taxon>Gymnopus</taxon>
    </lineage>
</organism>
<dbReference type="PRINTS" id="PR00463">
    <property type="entry name" value="EP450I"/>
</dbReference>
<dbReference type="AlphaFoldDB" id="A0A6A4GUD7"/>
<evidence type="ECO:0000256" key="1">
    <source>
        <dbReference type="ARBA" id="ARBA00001971"/>
    </source>
</evidence>
<dbReference type="Proteomes" id="UP000799118">
    <property type="component" value="Unassembled WGS sequence"/>
</dbReference>
<keyword evidence="11" id="KW-0812">Transmembrane</keyword>
<keyword evidence="6 10" id="KW-0560">Oxidoreductase</keyword>
<evidence type="ECO:0000256" key="8">
    <source>
        <dbReference type="ARBA" id="ARBA00023033"/>
    </source>
</evidence>
<keyword evidence="7 9" id="KW-0408">Iron</keyword>
<dbReference type="InterPro" id="IPR050364">
    <property type="entry name" value="Cytochrome_P450_fung"/>
</dbReference>
<dbReference type="PROSITE" id="PS00086">
    <property type="entry name" value="CYTOCHROME_P450"/>
    <property type="match status" value="1"/>
</dbReference>
<evidence type="ECO:0000256" key="7">
    <source>
        <dbReference type="ARBA" id="ARBA00023004"/>
    </source>
</evidence>
<reference evidence="12" key="1">
    <citation type="journal article" date="2019" name="Environ. Microbiol.">
        <title>Fungal ecological strategies reflected in gene transcription - a case study of two litter decomposers.</title>
        <authorList>
            <person name="Barbi F."/>
            <person name="Kohler A."/>
            <person name="Barry K."/>
            <person name="Baskaran P."/>
            <person name="Daum C."/>
            <person name="Fauchery L."/>
            <person name="Ihrmark K."/>
            <person name="Kuo A."/>
            <person name="LaButti K."/>
            <person name="Lipzen A."/>
            <person name="Morin E."/>
            <person name="Grigoriev I.V."/>
            <person name="Henrissat B."/>
            <person name="Lindahl B."/>
            <person name="Martin F."/>
        </authorList>
    </citation>
    <scope>NUCLEOTIDE SEQUENCE</scope>
    <source>
        <strain evidence="12">JB14</strain>
    </source>
</reference>
<dbReference type="InterPro" id="IPR002401">
    <property type="entry name" value="Cyt_P450_E_grp-I"/>
</dbReference>
<protein>
    <submittedName>
        <fullName evidence="12">Cytochrome P450</fullName>
    </submittedName>
</protein>
<dbReference type="InterPro" id="IPR001128">
    <property type="entry name" value="Cyt_P450"/>
</dbReference>
<comment type="cofactor">
    <cofactor evidence="1 9">
        <name>heme</name>
        <dbReference type="ChEBI" id="CHEBI:30413"/>
    </cofactor>
</comment>
<evidence type="ECO:0000256" key="9">
    <source>
        <dbReference type="PIRSR" id="PIRSR602401-1"/>
    </source>
</evidence>
<name>A0A6A4GUD7_9AGAR</name>
<keyword evidence="8 10" id="KW-0503">Monooxygenase</keyword>
<dbReference type="EMBL" id="ML769698">
    <property type="protein sequence ID" value="KAE9389422.1"/>
    <property type="molecule type" value="Genomic_DNA"/>
</dbReference>
<feature type="binding site" description="axial binding residue" evidence="9">
    <location>
        <position position="431"/>
    </location>
    <ligand>
        <name>heme</name>
        <dbReference type="ChEBI" id="CHEBI:30413"/>
    </ligand>
    <ligandPart>
        <name>Fe</name>
        <dbReference type="ChEBI" id="CHEBI:18248"/>
    </ligandPart>
</feature>
<dbReference type="InterPro" id="IPR017972">
    <property type="entry name" value="Cyt_P450_CS"/>
</dbReference>
<evidence type="ECO:0000256" key="2">
    <source>
        <dbReference type="ARBA" id="ARBA00005179"/>
    </source>
</evidence>
<keyword evidence="4 9" id="KW-0349">Heme</keyword>
<evidence type="ECO:0000313" key="13">
    <source>
        <dbReference type="Proteomes" id="UP000799118"/>
    </source>
</evidence>
<evidence type="ECO:0000256" key="4">
    <source>
        <dbReference type="ARBA" id="ARBA00022617"/>
    </source>
</evidence>
<proteinExistence type="inferred from homology"/>
<evidence type="ECO:0000256" key="3">
    <source>
        <dbReference type="ARBA" id="ARBA00010617"/>
    </source>
</evidence>
<dbReference type="GO" id="GO:0016705">
    <property type="term" value="F:oxidoreductase activity, acting on paired donors, with incorporation or reduction of molecular oxygen"/>
    <property type="evidence" value="ECO:0007669"/>
    <property type="project" value="InterPro"/>
</dbReference>
<dbReference type="GO" id="GO:0004497">
    <property type="term" value="F:monooxygenase activity"/>
    <property type="evidence" value="ECO:0007669"/>
    <property type="project" value="UniProtKB-KW"/>
</dbReference>
<dbReference type="OrthoDB" id="2789670at2759"/>
<gene>
    <name evidence="12" type="ORF">BT96DRAFT_926581</name>
</gene>
<evidence type="ECO:0000313" key="12">
    <source>
        <dbReference type="EMBL" id="KAE9389422.1"/>
    </source>
</evidence>
<evidence type="ECO:0000256" key="5">
    <source>
        <dbReference type="ARBA" id="ARBA00022723"/>
    </source>
</evidence>
<keyword evidence="11" id="KW-1133">Transmembrane helix</keyword>
<dbReference type="GO" id="GO:0020037">
    <property type="term" value="F:heme binding"/>
    <property type="evidence" value="ECO:0007669"/>
    <property type="project" value="InterPro"/>
</dbReference>
<evidence type="ECO:0000256" key="6">
    <source>
        <dbReference type="ARBA" id="ARBA00023002"/>
    </source>
</evidence>
<keyword evidence="11" id="KW-0472">Membrane</keyword>
<comment type="pathway">
    <text evidence="2">Secondary metabolite biosynthesis.</text>
</comment>
<feature type="transmembrane region" description="Helical" evidence="11">
    <location>
        <begin position="53"/>
        <end position="73"/>
    </location>
</feature>
<dbReference type="CDD" id="cd11065">
    <property type="entry name" value="CYP64-like"/>
    <property type="match status" value="1"/>
</dbReference>
<dbReference type="Gene3D" id="1.10.630.10">
    <property type="entry name" value="Cytochrome P450"/>
    <property type="match status" value="1"/>
</dbReference>
<comment type="similarity">
    <text evidence="3 10">Belongs to the cytochrome P450 family.</text>
</comment>
<dbReference type="PANTHER" id="PTHR46300:SF7">
    <property type="entry name" value="P450, PUTATIVE (EUROFUNG)-RELATED"/>
    <property type="match status" value="1"/>
</dbReference>
<dbReference type="PRINTS" id="PR00385">
    <property type="entry name" value="P450"/>
</dbReference>
<dbReference type="PANTHER" id="PTHR46300">
    <property type="entry name" value="P450, PUTATIVE (EUROFUNG)-RELATED-RELATED"/>
    <property type="match status" value="1"/>
</dbReference>
<accession>A0A6A4GUD7</accession>
<sequence>MYVYLHRRRSRQLANARHLPTPPGPKPWPIIGNICDIPREKESSAYNKMAKEFGDLTFLSVLGISILVVNNYATAQELFDKRSANYSDRNELPMINDLMGWDWSFGHMPYGPRWKMHRTMFHRQFQSSVVSAFWPTQLKEAHKLIRRMLSHPEDLINHLRFNSASTIMNVTYGIEVQDEDDHYITVAETALDGMAKAANPGAFFVDIFPILKYVPSWMPFAGFKRKAAFWRKSVSEMRNAPFEKVTASMKQGTATPSFVSNLLTDLELRSDLSEATIAKESETIKNCAGLAYAAGAESTVSSLSSFMLAMVLYPDVQEKARREIDSVVGLGRLPDFNDRGSLPYIDAIVKEVLRWNPVAPLGLPHMATKDDEFRGYHIPAGTLVLGNSWTILHDPAVYPDPMAFNPDRFLTNDPAVLDPVYVAFGYGRRICPGRFMAEGQLWISIACILSAFQIAPGKDENGRVVTTEAKFASGLICHPLPFKASIRPRNEKARMLIEQTADLSA</sequence>
<evidence type="ECO:0000256" key="11">
    <source>
        <dbReference type="SAM" id="Phobius"/>
    </source>
</evidence>